<name>A0A0C3NI34_PISTI</name>
<accession>A0A0C3NI34</accession>
<organism evidence="1 2">
    <name type="scientific">Pisolithus tinctorius Marx 270</name>
    <dbReference type="NCBI Taxonomy" id="870435"/>
    <lineage>
        <taxon>Eukaryota</taxon>
        <taxon>Fungi</taxon>
        <taxon>Dikarya</taxon>
        <taxon>Basidiomycota</taxon>
        <taxon>Agaricomycotina</taxon>
        <taxon>Agaricomycetes</taxon>
        <taxon>Agaricomycetidae</taxon>
        <taxon>Boletales</taxon>
        <taxon>Sclerodermatineae</taxon>
        <taxon>Pisolithaceae</taxon>
        <taxon>Pisolithus</taxon>
    </lineage>
</organism>
<protein>
    <submittedName>
        <fullName evidence="1">Uncharacterized protein</fullName>
    </submittedName>
</protein>
<reference evidence="2" key="2">
    <citation type="submission" date="2015-01" db="EMBL/GenBank/DDBJ databases">
        <title>Evolutionary Origins and Diversification of the Mycorrhizal Mutualists.</title>
        <authorList>
            <consortium name="DOE Joint Genome Institute"/>
            <consortium name="Mycorrhizal Genomics Consortium"/>
            <person name="Kohler A."/>
            <person name="Kuo A."/>
            <person name="Nagy L.G."/>
            <person name="Floudas D."/>
            <person name="Copeland A."/>
            <person name="Barry K.W."/>
            <person name="Cichocki N."/>
            <person name="Veneault-Fourrey C."/>
            <person name="LaButti K."/>
            <person name="Lindquist E.A."/>
            <person name="Lipzen A."/>
            <person name="Lundell T."/>
            <person name="Morin E."/>
            <person name="Murat C."/>
            <person name="Riley R."/>
            <person name="Ohm R."/>
            <person name="Sun H."/>
            <person name="Tunlid A."/>
            <person name="Henrissat B."/>
            <person name="Grigoriev I.V."/>
            <person name="Hibbett D.S."/>
            <person name="Martin F."/>
        </authorList>
    </citation>
    <scope>NUCLEOTIDE SEQUENCE [LARGE SCALE GENOMIC DNA]</scope>
    <source>
        <strain evidence="2">Marx 270</strain>
    </source>
</reference>
<dbReference type="EMBL" id="KN831994">
    <property type="protein sequence ID" value="KIO00680.1"/>
    <property type="molecule type" value="Genomic_DNA"/>
</dbReference>
<dbReference type="InParanoid" id="A0A0C3NI34"/>
<sequence length="73" mass="7708">MGPLSSDLGQCDAHAIGSWSAVCVRVSPASFLLRVTDPPSIAHCARHLRVQTASHQGTSREPTGFAFGRLGYA</sequence>
<dbReference type="Proteomes" id="UP000054217">
    <property type="component" value="Unassembled WGS sequence"/>
</dbReference>
<evidence type="ECO:0000313" key="2">
    <source>
        <dbReference type="Proteomes" id="UP000054217"/>
    </source>
</evidence>
<dbReference type="AlphaFoldDB" id="A0A0C3NI34"/>
<dbReference type="OrthoDB" id="10561336at2759"/>
<proteinExistence type="predicted"/>
<gene>
    <name evidence="1" type="ORF">M404DRAFT_1003683</name>
</gene>
<dbReference type="HOGENOM" id="CLU_2705852_0_0_1"/>
<keyword evidence="2" id="KW-1185">Reference proteome</keyword>
<evidence type="ECO:0000313" key="1">
    <source>
        <dbReference type="EMBL" id="KIO00680.1"/>
    </source>
</evidence>
<reference evidence="1 2" key="1">
    <citation type="submission" date="2014-04" db="EMBL/GenBank/DDBJ databases">
        <authorList>
            <consortium name="DOE Joint Genome Institute"/>
            <person name="Kuo A."/>
            <person name="Kohler A."/>
            <person name="Costa M.D."/>
            <person name="Nagy L.G."/>
            <person name="Floudas D."/>
            <person name="Copeland A."/>
            <person name="Barry K.W."/>
            <person name="Cichocki N."/>
            <person name="Veneault-Fourrey C."/>
            <person name="LaButti K."/>
            <person name="Lindquist E.A."/>
            <person name="Lipzen A."/>
            <person name="Lundell T."/>
            <person name="Morin E."/>
            <person name="Murat C."/>
            <person name="Sun H."/>
            <person name="Tunlid A."/>
            <person name="Henrissat B."/>
            <person name="Grigoriev I.V."/>
            <person name="Hibbett D.S."/>
            <person name="Martin F."/>
            <person name="Nordberg H.P."/>
            <person name="Cantor M.N."/>
            <person name="Hua S.X."/>
        </authorList>
    </citation>
    <scope>NUCLEOTIDE SEQUENCE [LARGE SCALE GENOMIC DNA]</scope>
    <source>
        <strain evidence="1 2">Marx 270</strain>
    </source>
</reference>